<keyword evidence="2" id="KW-0732">Signal</keyword>
<reference evidence="3" key="1">
    <citation type="submission" date="2022-08" db="UniProtKB">
        <authorList>
            <consortium name="EnsemblMetazoa"/>
        </authorList>
    </citation>
    <scope>IDENTIFICATION</scope>
    <source>
        <strain evidence="3">05x7-T-G4-1.051#20</strain>
    </source>
</reference>
<organism evidence="3 4">
    <name type="scientific">Magallana gigas</name>
    <name type="common">Pacific oyster</name>
    <name type="synonym">Crassostrea gigas</name>
    <dbReference type="NCBI Taxonomy" id="29159"/>
    <lineage>
        <taxon>Eukaryota</taxon>
        <taxon>Metazoa</taxon>
        <taxon>Spiralia</taxon>
        <taxon>Lophotrochozoa</taxon>
        <taxon>Mollusca</taxon>
        <taxon>Bivalvia</taxon>
        <taxon>Autobranchia</taxon>
        <taxon>Pteriomorphia</taxon>
        <taxon>Ostreida</taxon>
        <taxon>Ostreoidea</taxon>
        <taxon>Ostreidae</taxon>
        <taxon>Magallana</taxon>
    </lineage>
</organism>
<keyword evidence="1" id="KW-0472">Membrane</keyword>
<feature type="transmembrane region" description="Helical" evidence="1">
    <location>
        <begin position="162"/>
        <end position="188"/>
    </location>
</feature>
<proteinExistence type="predicted"/>
<evidence type="ECO:0000313" key="4">
    <source>
        <dbReference type="Proteomes" id="UP000005408"/>
    </source>
</evidence>
<protein>
    <submittedName>
        <fullName evidence="3">Uncharacterized protein</fullName>
    </submittedName>
</protein>
<name>A0A8W8P207_MAGGI</name>
<dbReference type="EnsemblMetazoa" id="G8313.1">
    <property type="protein sequence ID" value="G8313.1:cds"/>
    <property type="gene ID" value="G8313"/>
</dbReference>
<dbReference type="AlphaFoldDB" id="A0A8W8P207"/>
<sequence length="250" mass="28434">MLLLWICLVCGFSPALSTCRWDQETLRCNGDDGNVRHTPKLREIQRVEMARVKKISFAQTDVPNLRYLAIKDSPTLSCRNFTNWMLDINVTITINDRKCKNVVTTLLPKTMRTKSPRKVWKTKSTTQSTTLSTTDWTNNTTLSTTTSSSLEPFNLTPQLSEAVLILTYLVIGMFLGAFFTGFGVALCLKQPSFWNRCWCRKATVRRVETIRFQNTSYLASASGSDDTIFTHSPLQLPDSTTPRIEHQHLE</sequence>
<keyword evidence="1" id="KW-0812">Transmembrane</keyword>
<evidence type="ECO:0000256" key="1">
    <source>
        <dbReference type="SAM" id="Phobius"/>
    </source>
</evidence>
<evidence type="ECO:0000313" key="3">
    <source>
        <dbReference type="EnsemblMetazoa" id="G8313.1:cds"/>
    </source>
</evidence>
<feature type="chain" id="PRO_5036497866" evidence="2">
    <location>
        <begin position="18"/>
        <end position="250"/>
    </location>
</feature>
<dbReference type="Proteomes" id="UP000005408">
    <property type="component" value="Unassembled WGS sequence"/>
</dbReference>
<accession>A0A8W8P207</accession>
<keyword evidence="1" id="KW-1133">Transmembrane helix</keyword>
<evidence type="ECO:0000256" key="2">
    <source>
        <dbReference type="SAM" id="SignalP"/>
    </source>
</evidence>
<keyword evidence="4" id="KW-1185">Reference proteome</keyword>
<feature type="signal peptide" evidence="2">
    <location>
        <begin position="1"/>
        <end position="17"/>
    </location>
</feature>